<evidence type="ECO:0000313" key="2">
    <source>
        <dbReference type="Proteomes" id="UP000024404"/>
    </source>
</evidence>
<dbReference type="AlphaFoldDB" id="A0A8R1Y3B7"/>
<protein>
    <submittedName>
        <fullName evidence="1">Uncharacterized protein</fullName>
    </submittedName>
</protein>
<organism evidence="1 2">
    <name type="scientific">Onchocerca volvulus</name>
    <dbReference type="NCBI Taxonomy" id="6282"/>
    <lineage>
        <taxon>Eukaryota</taxon>
        <taxon>Metazoa</taxon>
        <taxon>Ecdysozoa</taxon>
        <taxon>Nematoda</taxon>
        <taxon>Chromadorea</taxon>
        <taxon>Rhabditida</taxon>
        <taxon>Spirurina</taxon>
        <taxon>Spiruromorpha</taxon>
        <taxon>Filarioidea</taxon>
        <taxon>Onchocercidae</taxon>
        <taxon>Onchocerca</taxon>
    </lineage>
</organism>
<name>A0A8R1Y3B7_ONCVO</name>
<dbReference type="Proteomes" id="UP000024404">
    <property type="component" value="Unassembled WGS sequence"/>
</dbReference>
<reference evidence="1" key="2">
    <citation type="submission" date="2022-06" db="UniProtKB">
        <authorList>
            <consortium name="EnsemblMetazoa"/>
        </authorList>
    </citation>
    <scope>IDENTIFICATION</scope>
</reference>
<reference evidence="2" key="1">
    <citation type="submission" date="2013-10" db="EMBL/GenBank/DDBJ databases">
        <title>Genome sequencing of Onchocerca volvulus.</title>
        <authorList>
            <person name="Cotton J."/>
            <person name="Tsai J."/>
            <person name="Stanley E."/>
            <person name="Tracey A."/>
            <person name="Holroyd N."/>
            <person name="Lustigman S."/>
            <person name="Berriman M."/>
        </authorList>
    </citation>
    <scope>NUCLEOTIDE SEQUENCE</scope>
</reference>
<dbReference type="EMBL" id="CMVM020000161">
    <property type="status" value="NOT_ANNOTATED_CDS"/>
    <property type="molecule type" value="Genomic_DNA"/>
</dbReference>
<keyword evidence="2" id="KW-1185">Reference proteome</keyword>
<accession>A0A8R1Y3B7</accession>
<evidence type="ECO:0000313" key="1">
    <source>
        <dbReference type="EnsemblMetazoa" id="OVOC5760.1"/>
    </source>
</evidence>
<dbReference type="EnsemblMetazoa" id="OVOC5760.1">
    <property type="protein sequence ID" value="OVOC5760.1"/>
    <property type="gene ID" value="WBGene00242569"/>
</dbReference>
<proteinExistence type="predicted"/>
<sequence length="69" mass="7561">MDPEKEDDTEKRSDMATSILFLSFPSNISKKNKTGIEQAMSERHAPSTSSNGLSFIPMLALSMALLLLS</sequence>